<feature type="domain" description="Type II methyltransferase M.TaqI-like" evidence="7">
    <location>
        <begin position="277"/>
        <end position="458"/>
    </location>
</feature>
<evidence type="ECO:0000256" key="5">
    <source>
        <dbReference type="ARBA" id="ARBA00047942"/>
    </source>
</evidence>
<dbReference type="InterPro" id="IPR002052">
    <property type="entry name" value="DNA_methylase_N6_adenine_CS"/>
</dbReference>
<geneLocation type="plasmid" evidence="9">
    <name>pts417</name>
</geneLocation>
<dbReference type="PANTHER" id="PTHR33841:SF1">
    <property type="entry name" value="DNA METHYLTRANSFERASE A"/>
    <property type="match status" value="1"/>
</dbReference>
<dbReference type="EC" id="2.1.1.72" evidence="1"/>
<name>A0A2K8UI41_9GAMM</name>
<evidence type="ECO:0000313" key="9">
    <source>
        <dbReference type="Proteomes" id="UP000232638"/>
    </source>
</evidence>
<dbReference type="Proteomes" id="UP000232638">
    <property type="component" value="Plasmid pTs417"/>
</dbReference>
<keyword evidence="9" id="KW-1185">Reference proteome</keyword>
<dbReference type="RefSeq" id="WP_100922892.1">
    <property type="nucleotide sequence ID" value="NZ_CP020371.1"/>
</dbReference>
<evidence type="ECO:0000256" key="6">
    <source>
        <dbReference type="SAM" id="MobiDB-lite"/>
    </source>
</evidence>
<keyword evidence="3" id="KW-0808">Transferase</keyword>
<gene>
    <name evidence="8" type="ORF">THSYN_30590</name>
</gene>
<dbReference type="OrthoDB" id="9782445at2"/>
<dbReference type="InterPro" id="IPR011639">
    <property type="entry name" value="MethylTrfase_TaqI-like_dom"/>
</dbReference>
<dbReference type="PROSITE" id="PS00092">
    <property type="entry name" value="N6_MTASE"/>
    <property type="match status" value="1"/>
</dbReference>
<reference evidence="8 9" key="1">
    <citation type="submission" date="2017-03" db="EMBL/GenBank/DDBJ databases">
        <title>Complete genome sequence of Candidatus 'Thiodictyon syntrophicum' sp. nov. strain Cad16T, a photolithoautotroph purple sulfur bacterium isolated from an alpine meromictic lake.</title>
        <authorList>
            <person name="Luedin S.M."/>
            <person name="Pothier J.F."/>
            <person name="Danza F."/>
            <person name="Storelli N."/>
            <person name="Wittwer M."/>
            <person name="Tonolla M."/>
        </authorList>
    </citation>
    <scope>NUCLEOTIDE SEQUENCE [LARGE SCALE GENOMIC DNA]</scope>
    <source>
        <strain evidence="8 9">Cad16T</strain>
        <plasmid evidence="9">Plasmid pts417</plasmid>
    </source>
</reference>
<dbReference type="GO" id="GO:0032259">
    <property type="term" value="P:methylation"/>
    <property type="evidence" value="ECO:0007669"/>
    <property type="project" value="UniProtKB-KW"/>
</dbReference>
<evidence type="ECO:0000256" key="4">
    <source>
        <dbReference type="ARBA" id="ARBA00022691"/>
    </source>
</evidence>
<dbReference type="REBASE" id="226565">
    <property type="entry name" value="Tsy16TORF30580P"/>
</dbReference>
<dbReference type="GO" id="GO:0009007">
    <property type="term" value="F:site-specific DNA-methyltransferase (adenine-specific) activity"/>
    <property type="evidence" value="ECO:0007669"/>
    <property type="project" value="UniProtKB-EC"/>
</dbReference>
<comment type="catalytic activity">
    <reaction evidence="5">
        <text>a 2'-deoxyadenosine in DNA + S-adenosyl-L-methionine = an N(6)-methyl-2'-deoxyadenosine in DNA + S-adenosyl-L-homocysteine + H(+)</text>
        <dbReference type="Rhea" id="RHEA:15197"/>
        <dbReference type="Rhea" id="RHEA-COMP:12418"/>
        <dbReference type="Rhea" id="RHEA-COMP:12419"/>
        <dbReference type="ChEBI" id="CHEBI:15378"/>
        <dbReference type="ChEBI" id="CHEBI:57856"/>
        <dbReference type="ChEBI" id="CHEBI:59789"/>
        <dbReference type="ChEBI" id="CHEBI:90615"/>
        <dbReference type="ChEBI" id="CHEBI:90616"/>
        <dbReference type="EC" id="2.1.1.72"/>
    </reaction>
</comment>
<dbReference type="KEGG" id="tsy:THSYN_30590"/>
<protein>
    <recommendedName>
        <fullName evidence="1">site-specific DNA-methyltransferase (adenine-specific)</fullName>
        <ecNumber evidence="1">2.1.1.72</ecNumber>
    </recommendedName>
</protein>
<evidence type="ECO:0000313" key="8">
    <source>
        <dbReference type="EMBL" id="AUB85256.1"/>
    </source>
</evidence>
<dbReference type="PANTHER" id="PTHR33841">
    <property type="entry name" value="DNA METHYLTRANSFERASE YEEA-RELATED"/>
    <property type="match status" value="1"/>
</dbReference>
<dbReference type="InterPro" id="IPR050953">
    <property type="entry name" value="N4_N6_ade-DNA_methylase"/>
</dbReference>
<keyword evidence="4" id="KW-0949">S-adenosyl-L-methionine</keyword>
<feature type="compositionally biased region" description="Basic and acidic residues" evidence="6">
    <location>
        <begin position="810"/>
        <end position="825"/>
    </location>
</feature>
<keyword evidence="2" id="KW-0489">Methyltransferase</keyword>
<dbReference type="SUPFAM" id="SSF53335">
    <property type="entry name" value="S-adenosyl-L-methionine-dependent methyltransferases"/>
    <property type="match status" value="1"/>
</dbReference>
<dbReference type="AlphaFoldDB" id="A0A2K8UI41"/>
<feature type="region of interest" description="Disordered" evidence="6">
    <location>
        <begin position="802"/>
        <end position="825"/>
    </location>
</feature>
<proteinExistence type="predicted"/>
<keyword evidence="8" id="KW-0614">Plasmid</keyword>
<evidence type="ECO:0000256" key="2">
    <source>
        <dbReference type="ARBA" id="ARBA00022603"/>
    </source>
</evidence>
<dbReference type="NCBIfam" id="NF033451">
    <property type="entry name" value="BREX_2_MTaseX"/>
    <property type="match status" value="1"/>
</dbReference>
<dbReference type="GO" id="GO:0006304">
    <property type="term" value="P:DNA modification"/>
    <property type="evidence" value="ECO:0007669"/>
    <property type="project" value="InterPro"/>
</dbReference>
<dbReference type="Gene3D" id="3.40.50.150">
    <property type="entry name" value="Vaccinia Virus protein VP39"/>
    <property type="match status" value="1"/>
</dbReference>
<dbReference type="EMBL" id="CP020371">
    <property type="protein sequence ID" value="AUB85256.1"/>
    <property type="molecule type" value="Genomic_DNA"/>
</dbReference>
<dbReference type="GO" id="GO:0003676">
    <property type="term" value="F:nucleic acid binding"/>
    <property type="evidence" value="ECO:0007669"/>
    <property type="project" value="InterPro"/>
</dbReference>
<dbReference type="Pfam" id="PF07669">
    <property type="entry name" value="Eco57I"/>
    <property type="match status" value="1"/>
</dbReference>
<evidence type="ECO:0000259" key="7">
    <source>
        <dbReference type="Pfam" id="PF07669"/>
    </source>
</evidence>
<evidence type="ECO:0000256" key="1">
    <source>
        <dbReference type="ARBA" id="ARBA00011900"/>
    </source>
</evidence>
<evidence type="ECO:0000256" key="3">
    <source>
        <dbReference type="ARBA" id="ARBA00022679"/>
    </source>
</evidence>
<accession>A0A2K8UI41</accession>
<dbReference type="PRINTS" id="PR00507">
    <property type="entry name" value="N12N6MTFRASE"/>
</dbReference>
<sequence>MIQAPALLKDLQRLLKVLEDDLRVRIGEDSALGAALQGEWQAARIAGRTGETQTAWLEAAITQAAVHWLLSCVFVRFIEDNGLIPRPWLAGPAGGENNRLALARDRHEGWFRARPHDNDRDYLLACFREVGALPGLEDLFDERHNPVFRLGCSGDAAMALMAFWQKIDPDRGLLVHDFTDPEWNTRFLGDLYQDLSEATRKRYALLQTPEFVEEFILDRTLTPALDTFGYQAVRLIDPTCGSGHFLLGAFARLLAIRARHEPGRNPRDTVQQALDGVYGVDINPFAVAIARFRLLVAALAACDIRVLSDAPNFQLHLAVGDSLLHGPRFGLTETMDLLGGESYKGTSLEHAYATEDLGQVNAILGQRYQAVVGNPPYITVKDSALNAAYRARYSSCHRQYSLGVPFTERFFELAIPDDGSQHAGYVGLITANSFMKREFGSKLIEETLPRLDLSHVIDTSGAFIPGHGTPTVIFFGRNRAPVCDRVRTVMGIKSEPIAPADPTQGLVWSAIIDQVDIVASESAYISVADTPRTSFAKHPWSIGGGGAADLKEAIEEHAIKALNKAMSLIGFVCMTRADDIYFTPDHSLITRGIATDNIIINVEGDCVRDWRIDSPNTTIFPYDGNLDPLPYSQASLLHQFLWPYRTPLWLRREPNGNHREIGLTWWEWSRFQRDRYRNPFSITFAFISTHNNFVFDRGGKSFNRTAPIIKLPAKASEEEYLGILGLLNSSVGCFWMQQVCQNKGRPGANAAGADERYEMRYEHDGTKLASFPLAENPPVSLAQTLDRLAQDYAACLPAALIGSASTPDPEISHAKAPRRQEEKEG</sequence>
<dbReference type="InterPro" id="IPR029063">
    <property type="entry name" value="SAM-dependent_MTases_sf"/>
</dbReference>
<organism evidence="8 9">
    <name type="scientific">Candidatus Thiodictyon syntrophicum</name>
    <dbReference type="NCBI Taxonomy" id="1166950"/>
    <lineage>
        <taxon>Bacteria</taxon>
        <taxon>Pseudomonadati</taxon>
        <taxon>Pseudomonadota</taxon>
        <taxon>Gammaproteobacteria</taxon>
        <taxon>Chromatiales</taxon>
        <taxon>Chromatiaceae</taxon>
        <taxon>Thiodictyon</taxon>
    </lineage>
</organism>